<dbReference type="SUPFAM" id="SSF52743">
    <property type="entry name" value="Subtilisin-like"/>
    <property type="match status" value="1"/>
</dbReference>
<dbReference type="EMBL" id="JARYZI010000021">
    <property type="protein sequence ID" value="MDH8679904.1"/>
    <property type="molecule type" value="Genomic_DNA"/>
</dbReference>
<keyword evidence="5 6" id="KW-0720">Serine protease</keyword>
<proteinExistence type="inferred from homology"/>
<protein>
    <submittedName>
        <fullName evidence="10">S8 family serine peptidase</fullName>
    </submittedName>
</protein>
<dbReference type="PANTHER" id="PTHR43399:SF4">
    <property type="entry name" value="CELL WALL-ASSOCIATED PROTEASE"/>
    <property type="match status" value="1"/>
</dbReference>
<keyword evidence="3" id="KW-0677">Repeat</keyword>
<evidence type="ECO:0000256" key="5">
    <source>
        <dbReference type="ARBA" id="ARBA00022825"/>
    </source>
</evidence>
<dbReference type="PRINTS" id="PR00723">
    <property type="entry name" value="SUBTILISIN"/>
</dbReference>
<dbReference type="RefSeq" id="WP_281095799.1">
    <property type="nucleotide sequence ID" value="NZ_JARYZI010000021.1"/>
</dbReference>
<keyword evidence="11" id="KW-1185">Reference proteome</keyword>
<comment type="caution">
    <text evidence="10">The sequence shown here is derived from an EMBL/GenBank/DDBJ whole genome shotgun (WGS) entry which is preliminary data.</text>
</comment>
<keyword evidence="2 6" id="KW-0645">Protease</keyword>
<feature type="domain" description="SLH" evidence="9">
    <location>
        <begin position="1170"/>
        <end position="1231"/>
    </location>
</feature>
<feature type="active site" description="Charge relay system" evidence="6">
    <location>
        <position position="206"/>
    </location>
</feature>
<feature type="active site" description="Charge relay system" evidence="6">
    <location>
        <position position="239"/>
    </location>
</feature>
<evidence type="ECO:0000259" key="9">
    <source>
        <dbReference type="PROSITE" id="PS51272"/>
    </source>
</evidence>
<feature type="domain" description="SLH" evidence="9">
    <location>
        <begin position="1103"/>
        <end position="1166"/>
    </location>
</feature>
<dbReference type="InterPro" id="IPR015500">
    <property type="entry name" value="Peptidase_S8_subtilisin-rel"/>
</dbReference>
<dbReference type="PANTHER" id="PTHR43399">
    <property type="entry name" value="SUBTILISIN-RELATED"/>
    <property type="match status" value="1"/>
</dbReference>
<dbReference type="InterPro" id="IPR023827">
    <property type="entry name" value="Peptidase_S8_Asp-AS"/>
</dbReference>
<gene>
    <name evidence="10" type="ORF">QE109_17285</name>
</gene>
<dbReference type="PROSITE" id="PS00136">
    <property type="entry name" value="SUBTILASE_ASP"/>
    <property type="match status" value="1"/>
</dbReference>
<feature type="active site" description="Charge relay system" evidence="6">
    <location>
        <position position="384"/>
    </location>
</feature>
<dbReference type="PROSITE" id="PS51272">
    <property type="entry name" value="SLH"/>
    <property type="match status" value="2"/>
</dbReference>
<dbReference type="PROSITE" id="PS51892">
    <property type="entry name" value="SUBTILASE"/>
    <property type="match status" value="1"/>
</dbReference>
<reference evidence="10 11" key="1">
    <citation type="submission" date="2023-04" db="EMBL/GenBank/DDBJ databases">
        <title>Fusibacter bizertensis strain WBS, isolated from littoral bottom sediments of the Arctic seas - biochemical and genomic analysis.</title>
        <authorList>
            <person name="Brioukhanov A.L."/>
        </authorList>
    </citation>
    <scope>NUCLEOTIDE SEQUENCE [LARGE SCALE GENOMIC DNA]</scope>
    <source>
        <strain evidence="10 11">WBS</strain>
    </source>
</reference>
<dbReference type="PROSITE" id="PS00138">
    <property type="entry name" value="SUBTILASE_SER"/>
    <property type="match status" value="1"/>
</dbReference>
<evidence type="ECO:0000313" key="10">
    <source>
        <dbReference type="EMBL" id="MDH8679904.1"/>
    </source>
</evidence>
<accession>A0ABT6NHJ7</accession>
<dbReference type="Pfam" id="PF00082">
    <property type="entry name" value="Peptidase_S8"/>
    <property type="match status" value="1"/>
</dbReference>
<evidence type="ECO:0000256" key="3">
    <source>
        <dbReference type="ARBA" id="ARBA00022737"/>
    </source>
</evidence>
<dbReference type="Pfam" id="PF00395">
    <property type="entry name" value="SLH"/>
    <property type="match status" value="2"/>
</dbReference>
<evidence type="ECO:0000256" key="7">
    <source>
        <dbReference type="RuleBase" id="RU003355"/>
    </source>
</evidence>
<evidence type="ECO:0000256" key="4">
    <source>
        <dbReference type="ARBA" id="ARBA00022801"/>
    </source>
</evidence>
<evidence type="ECO:0000256" key="2">
    <source>
        <dbReference type="ARBA" id="ARBA00022670"/>
    </source>
</evidence>
<evidence type="ECO:0000313" key="11">
    <source>
        <dbReference type="Proteomes" id="UP001158045"/>
    </source>
</evidence>
<organism evidence="10 11">
    <name type="scientific">Fusibacter bizertensis</name>
    <dbReference type="NCBI Taxonomy" id="1488331"/>
    <lineage>
        <taxon>Bacteria</taxon>
        <taxon>Bacillati</taxon>
        <taxon>Bacillota</taxon>
        <taxon>Clostridia</taxon>
        <taxon>Eubacteriales</taxon>
        <taxon>Eubacteriales Family XII. Incertae Sedis</taxon>
        <taxon>Fusibacter</taxon>
    </lineage>
</organism>
<name>A0ABT6NHJ7_9FIRM</name>
<dbReference type="InterPro" id="IPR051048">
    <property type="entry name" value="Peptidase_S8/S53_subtilisin"/>
</dbReference>
<keyword evidence="8" id="KW-0732">Signal</keyword>
<feature type="signal peptide" evidence="8">
    <location>
        <begin position="1"/>
        <end position="27"/>
    </location>
</feature>
<evidence type="ECO:0000256" key="8">
    <source>
        <dbReference type="SAM" id="SignalP"/>
    </source>
</evidence>
<dbReference type="Proteomes" id="UP001158045">
    <property type="component" value="Unassembled WGS sequence"/>
</dbReference>
<dbReference type="InterPro" id="IPR000209">
    <property type="entry name" value="Peptidase_S8/S53_dom"/>
</dbReference>
<dbReference type="Gene3D" id="3.40.50.200">
    <property type="entry name" value="Peptidase S8/S53 domain"/>
    <property type="match status" value="1"/>
</dbReference>
<dbReference type="InterPro" id="IPR036852">
    <property type="entry name" value="Peptidase_S8/S53_dom_sf"/>
</dbReference>
<comment type="similarity">
    <text evidence="1 6 7">Belongs to the peptidase S8 family.</text>
</comment>
<dbReference type="InterPro" id="IPR023828">
    <property type="entry name" value="Peptidase_S8_Ser-AS"/>
</dbReference>
<feature type="chain" id="PRO_5045918317" evidence="8">
    <location>
        <begin position="28"/>
        <end position="1231"/>
    </location>
</feature>
<evidence type="ECO:0000256" key="6">
    <source>
        <dbReference type="PROSITE-ProRule" id="PRU01240"/>
    </source>
</evidence>
<dbReference type="InterPro" id="IPR001119">
    <property type="entry name" value="SLH_dom"/>
</dbReference>
<sequence>MKLNKAKVISSLLLSFVMVVTQVPAYALSTGTEYNETSMIHSFQPSIIENEIVRTNTRLGTQPANHFESKTATQNVNQNDIQNDTQPQNQLKVVSTSDPLTASENDRVLVDVLNDSSNQPISISSEAINSFEMSSEGEIEVVYTLNGKQGVATYLEKDILRHLNASDFENDIAYRPADEVAEVLGLTRLKEAVQDNGQEIIVAVVDTGIDQDHPIFKDRLVQGYDVLEDDHTVTDDDGHGTHVAGIIALSTSDNVKIMPIDVFGEDGALDSSVVSGIYYAVKNGAKVINLSLGGYGKTSYLEKGIQYARNNGVIVIAAAGNDAHDVKHDYPAAFKEVITVGATNNTGSLLYYSNFGDAVDICAPGEKIVSAFPDESAEALSGTSMASPFVAATAAMLWLDHKGMKLADVENLLLANTKDLGAKGKDIAFGNGEINYENYKSNDEFYLIGYTETTSNMEFKYDMPLNYYVGSKVKSVEFLVDDSSVYTSTNKNGIYSAPINIRSKSVGAHTLKVKVTLSDGTQMTAFEHSFNIPKYNVRIKLYDLYGDNRSSDSSVRDSIDSLIYNYTAGIYAEESGFIFGGGTINRNIDFSSEADKKLYHYFIFNHNLEMMPLYFRGLYTGGDYLIEPTECQKTEFVMDSPYMGSYYCSVDLPLSTFRYNDMSIVRWDYYDFSEVAYTELYELDKEGEDKYLEAIYHDQADFGVNIKFEQVIERLDEPWNSIDSFAIYSDSITQLQSDQIISSDNLSYFKYDHDEKALFSSLSLYDYQKKKLKDYYKFSMDFDGVLPKGFYNVRGTTIYELNNKDRVIYRYRNDINSHEDTNFTIKLENELKDMVWSNIDNDNTFHHTWTDDRGNIVEMLLEETNGKVNYMIPSMILINTKTGNKITLTGRQSGVNPQGLDIYTTTHNYDLSKVPNGSYEVVFELEEQYEIIPIEKSFLVIEVYNGKLVANNNTAPRSLEDVTISIMPHQTIAIDMSELFWDSEQSVLEYTFGKGFLVDNVFYYQDLLGKDAYIPIMALDGMGGRADCKLRIKIGDGFQLTNDFKPIQDVILMGTSPWAKESIAQAINDKLVNNDLLEDYQNNITRAEVCELVVKMIESKRGKVTVMKGVNFKDTTDEAVFKAASLGVMSGSGNGEFNPYGEITRQQYCSVMLKVAQKLSNQSFNLASANLKFKDWNQVEKWAIQGTVFCVNNGIISGTNGLLSPSNSVTKEQAITMIMKLWNGDKNGILK</sequence>
<keyword evidence="4 6" id="KW-0378">Hydrolase</keyword>
<evidence type="ECO:0000256" key="1">
    <source>
        <dbReference type="ARBA" id="ARBA00011073"/>
    </source>
</evidence>